<dbReference type="NCBIfam" id="NF006090">
    <property type="entry name" value="PRK08242.1"/>
    <property type="match status" value="1"/>
</dbReference>
<dbReference type="InterPro" id="IPR020617">
    <property type="entry name" value="Thiolase_C"/>
</dbReference>
<evidence type="ECO:0000313" key="9">
    <source>
        <dbReference type="Proteomes" id="UP000077381"/>
    </source>
</evidence>
<evidence type="ECO:0000313" key="8">
    <source>
        <dbReference type="EMBL" id="OAH16195.1"/>
    </source>
</evidence>
<dbReference type="Pfam" id="PF02803">
    <property type="entry name" value="Thiolase_C"/>
    <property type="match status" value="1"/>
</dbReference>
<dbReference type="AlphaFoldDB" id="A0A177HZF2"/>
<reference evidence="8 9" key="1">
    <citation type="submission" date="2015-12" db="EMBL/GenBank/DDBJ databases">
        <title>Genome sequence of Streptomyces sp. G25.</title>
        <authorList>
            <person name="Poehlein A."/>
            <person name="Roettig A."/>
            <person name="Hiessl S."/>
            <person name="Hauschild P."/>
            <person name="Schauer J."/>
            <person name="Madkour M.H."/>
            <person name="Al-Ansari A.M."/>
            <person name="Almakishah N.H."/>
            <person name="Steinbuechel A."/>
            <person name="Daniel R."/>
        </authorList>
    </citation>
    <scope>NUCLEOTIDE SEQUENCE [LARGE SCALE GENOMIC DNA]</scope>
    <source>
        <strain evidence="9">G25(2015)</strain>
    </source>
</reference>
<feature type="compositionally biased region" description="Basic and acidic residues" evidence="5">
    <location>
        <begin position="99"/>
        <end position="115"/>
    </location>
</feature>
<dbReference type="Gene3D" id="3.40.47.10">
    <property type="match status" value="2"/>
</dbReference>
<dbReference type="EC" id="2.3.1.-" evidence="8"/>
<feature type="domain" description="Thiolase N-terminal" evidence="6">
    <location>
        <begin position="142"/>
        <end position="366"/>
    </location>
</feature>
<dbReference type="Pfam" id="PF00108">
    <property type="entry name" value="Thiolase_N"/>
    <property type="match status" value="1"/>
</dbReference>
<dbReference type="EMBL" id="LOHS01000022">
    <property type="protein sequence ID" value="OAH16195.1"/>
    <property type="molecule type" value="Genomic_DNA"/>
</dbReference>
<dbReference type="InterPro" id="IPR002155">
    <property type="entry name" value="Thiolase"/>
</dbReference>
<feature type="region of interest" description="Disordered" evidence="5">
    <location>
        <begin position="66"/>
        <end position="130"/>
    </location>
</feature>
<dbReference type="CDD" id="cd00751">
    <property type="entry name" value="thiolase"/>
    <property type="match status" value="1"/>
</dbReference>
<keyword evidence="9" id="KW-1185">Reference proteome</keyword>
<accession>A0A177HZF2</accession>
<sequence>MFASAGREALFEGARARTAGAGRRLAGPVRYDNLTAAVAQVRRSTRARAETGRRIAFRSHLGIERFHCRPGTNGAHEKGGAEGQTGHFRRNHVTSGARGRPDRPRRDHRDHEGDQRPFPARLKLFRPTDPHPKGFRVSTEAYVYDAIRTPRGRGKANGALHGTKPIDLVVGLIHELRDRFPGLDLAAIDDIVLGVVGPLGDQGSDIARIAAIAAGLPDTVAGVQENRFCASGLEAVNMAAAKVRSGFEDLVLAGGVESMSRVPMASDGGAWFNDPMTNLATNFVPQGIGADLIATIEGFSRRDVDEYAALSQERAATAVKENRFQRSVVPVRDRSGLVVLDHDEHLRPGTTADSLARLKPSFADIGELGGFDAVALQKYHWVEKIDHVHHAGNSSGVVDGASLVAIGTKEVGERYGLIPRARIVAAAVSGSEPTIMLTGPAPAARKALARAGMTIDDIDLVEINEAFAAVVLRFVRDMGLSLDKVNVNGGAIALGHPLGATGAMILGTLVDELERQDKRYGLATLCVGGGMGIATVVERV</sequence>
<feature type="domain" description="Thiolase C-terminal" evidence="7">
    <location>
        <begin position="419"/>
        <end position="539"/>
    </location>
</feature>
<evidence type="ECO:0000259" key="6">
    <source>
        <dbReference type="Pfam" id="PF00108"/>
    </source>
</evidence>
<dbReference type="PROSITE" id="PS00737">
    <property type="entry name" value="THIOLASE_2"/>
    <property type="match status" value="1"/>
</dbReference>
<organism evidence="8 9">
    <name type="scientific">Streptomyces jeddahensis</name>
    <dbReference type="NCBI Taxonomy" id="1716141"/>
    <lineage>
        <taxon>Bacteria</taxon>
        <taxon>Bacillati</taxon>
        <taxon>Actinomycetota</taxon>
        <taxon>Actinomycetes</taxon>
        <taxon>Kitasatosporales</taxon>
        <taxon>Streptomycetaceae</taxon>
        <taxon>Streptomyces</taxon>
    </lineage>
</organism>
<dbReference type="STRING" id="1716141.STSP_03860"/>
<proteinExistence type="inferred from homology"/>
<dbReference type="PANTHER" id="PTHR43365">
    <property type="entry name" value="BLR7806 PROTEIN"/>
    <property type="match status" value="1"/>
</dbReference>
<dbReference type="InterPro" id="IPR020616">
    <property type="entry name" value="Thiolase_N"/>
</dbReference>
<evidence type="ECO:0000256" key="3">
    <source>
        <dbReference type="ARBA" id="ARBA00023315"/>
    </source>
</evidence>
<dbReference type="NCBIfam" id="TIGR01930">
    <property type="entry name" value="AcCoA-C-Actrans"/>
    <property type="match status" value="1"/>
</dbReference>
<dbReference type="GO" id="GO:0016747">
    <property type="term" value="F:acyltransferase activity, transferring groups other than amino-acyl groups"/>
    <property type="evidence" value="ECO:0007669"/>
    <property type="project" value="InterPro"/>
</dbReference>
<name>A0A177HZF2_9ACTN</name>
<gene>
    <name evidence="8" type="primary">fadA_1</name>
    <name evidence="8" type="ORF">STSP_03860</name>
</gene>
<evidence type="ECO:0000256" key="1">
    <source>
        <dbReference type="ARBA" id="ARBA00010982"/>
    </source>
</evidence>
<protein>
    <submittedName>
        <fullName evidence="8">Putative acyltransferase</fullName>
        <ecNumber evidence="8">2.3.1.-</ecNumber>
    </submittedName>
</protein>
<evidence type="ECO:0000256" key="5">
    <source>
        <dbReference type="SAM" id="MobiDB-lite"/>
    </source>
</evidence>
<evidence type="ECO:0000256" key="4">
    <source>
        <dbReference type="RuleBase" id="RU003557"/>
    </source>
</evidence>
<dbReference type="SUPFAM" id="SSF53901">
    <property type="entry name" value="Thiolase-like"/>
    <property type="match status" value="2"/>
</dbReference>
<comment type="caution">
    <text evidence="8">The sequence shown here is derived from an EMBL/GenBank/DDBJ whole genome shotgun (WGS) entry which is preliminary data.</text>
</comment>
<dbReference type="PATRIC" id="fig|1716141.3.peg.407"/>
<dbReference type="InterPro" id="IPR020613">
    <property type="entry name" value="Thiolase_CS"/>
</dbReference>
<dbReference type="PROSITE" id="PS00099">
    <property type="entry name" value="THIOLASE_3"/>
    <property type="match status" value="1"/>
</dbReference>
<evidence type="ECO:0000259" key="7">
    <source>
        <dbReference type="Pfam" id="PF02803"/>
    </source>
</evidence>
<comment type="similarity">
    <text evidence="1 4">Belongs to the thiolase-like superfamily. Thiolase family.</text>
</comment>
<dbReference type="PANTHER" id="PTHR43365:SF1">
    <property type="entry name" value="ACETYL-COA C-ACYLTRANSFERASE"/>
    <property type="match status" value="1"/>
</dbReference>
<keyword evidence="2 4" id="KW-0808">Transferase</keyword>
<dbReference type="InterPro" id="IPR016039">
    <property type="entry name" value="Thiolase-like"/>
</dbReference>
<dbReference type="InterPro" id="IPR020610">
    <property type="entry name" value="Thiolase_AS"/>
</dbReference>
<dbReference type="Proteomes" id="UP000077381">
    <property type="component" value="Unassembled WGS sequence"/>
</dbReference>
<evidence type="ECO:0000256" key="2">
    <source>
        <dbReference type="ARBA" id="ARBA00022679"/>
    </source>
</evidence>
<keyword evidence="3 4" id="KW-0012">Acyltransferase</keyword>